<comment type="function">
    <text evidence="6">DNA-dependent RNA polymerase catalyzes the transcription of DNA into RNA using the four ribonucleoside triphosphates as substrates.</text>
</comment>
<dbReference type="GO" id="GO:0003899">
    <property type="term" value="F:DNA-directed RNA polymerase activity"/>
    <property type="evidence" value="ECO:0007669"/>
    <property type="project" value="UniProtKB-UniRule"/>
</dbReference>
<dbReference type="InterPro" id="IPR007083">
    <property type="entry name" value="RNA_pol_Rpb1_4"/>
</dbReference>
<protein>
    <recommendedName>
        <fullName evidence="6">DNA-directed RNA polymerase subunit beta''</fullName>
        <ecNumber evidence="6">2.7.7.6</ecNumber>
    </recommendedName>
    <alternativeName>
        <fullName evidence="6">PEP</fullName>
    </alternativeName>
    <alternativeName>
        <fullName evidence="6">Plastid-encoded RNA polymerase subunit beta''</fullName>
        <shortName evidence="6">RNA polymerase subunit beta''</shortName>
    </alternativeName>
</protein>
<keyword evidence="2 10" id="KW-0934">Plastid</keyword>
<feature type="compositionally biased region" description="Low complexity" evidence="7">
    <location>
        <begin position="1370"/>
        <end position="1382"/>
    </location>
</feature>
<dbReference type="NCBIfam" id="TIGR02388">
    <property type="entry name" value="rpoC2_cyan"/>
    <property type="match status" value="1"/>
</dbReference>
<dbReference type="Gene3D" id="1.10.1790.20">
    <property type="match status" value="1"/>
</dbReference>
<gene>
    <name evidence="6 10" type="primary">rpoC2</name>
</gene>
<dbReference type="RefSeq" id="YP_009668541.1">
    <property type="nucleotide sequence ID" value="NC_043789.1"/>
</dbReference>
<dbReference type="SUPFAM" id="SSF64484">
    <property type="entry name" value="beta and beta-prime subunits of DNA dependent RNA-polymerase"/>
    <property type="match status" value="1"/>
</dbReference>
<name>A0A4Y5P7P7_9MARC</name>
<comment type="cofactor">
    <cofactor evidence="6">
        <name>Zn(2+)</name>
        <dbReference type="ChEBI" id="CHEBI:29105"/>
    </cofactor>
    <text evidence="6">Binds 1 Zn(2+) ion per subunit.</text>
</comment>
<feature type="domain" description="RNA polymerase Rpb1" evidence="8">
    <location>
        <begin position="172"/>
        <end position="364"/>
    </location>
</feature>
<dbReference type="Pfam" id="PF05000">
    <property type="entry name" value="RNA_pol_Rpb1_4"/>
    <property type="match status" value="1"/>
</dbReference>
<dbReference type="Gene3D" id="1.10.132.30">
    <property type="match status" value="1"/>
</dbReference>
<sequence>MAEPAESIFYNEVMDRTAIKQLISKLISRFGITYTTHILDQLKTLGFREATPEAISLGIDDLLTAPSKGWLIRDAEQYANTSDKHHDYGSLHAVEKLRQLIETWYATSEYLKREMNPNFGVTDPSNPVHMMSFSGARGSTSQVHQLVGMRGLMSDPQGQIIDLPIQSNFREGLSLTEYIISCYGARKGVVDTAVRTSDAGYLTRRLVEVVQHIVVRRTDCGTTRSLFLNNLGGSVSQHRLIGRVLANDIYLSNRCLATRNQDIGTSLANKLLAHKAEAIPVRSPLTCESILWICQLCYGWSLTHGDLIDVGEAVGIIAGQSIGEPGTQLTLRTFHTGGVFAGDIAEHVRTPSNGVVQFDDNLVVPTRTRHGHPAWICRSALSLRIKSQNRIHDLTIPGRSLLLVQNNQYVESKHVIAEIRDEASPFKEKVNKYIYSDLEGEIHWSAKVDHASRYIRGNNHLVLKTSHVWVLAGNLCGNVESPPIFYKDRDEIDFGIPLAKERLIPPPLRGNINKLGIHIFRFYFFSGRRVGTNIPTHRDIGGKYSVESSLVLSGHRVRRSNHSLILSKQEFGEKPVSSFVLQIPGDGILRHNDIIAVSENPKHEPKSSGIIKYGSIGVESINNSKRNEEPERERIIDFVPRYKVVRGGNLFLIPEEIYESPSSFFVGNNSFVEAGTLLTSNTYSRASGFVKIRRKSDNIYELRILSGKMYYPGGNRRNSKQASALLPPGENLFDDFESNEWTYIQWIIPHEGGEPFILVRPAIEIQTINKFADSNLLNFGTNRQSLEIELTECLFYGDGEQVRVRGGKNVRLAQTCLVLHRKRAKFLESAHATLAGIGARKRSGTFLRISSAKYSRTNTLDKYVKGFKSTHNSNHGNGYNSSKFVNYFVGGHRGLIRTAPCINSNRGATSFIVISPANLIKISNCNFSANDTGKENTSISTAIEFFDFEKRSMGSSHYDGGFDETVGVVPSIGNKFVRVILFGGLGFLGHSNNLAKSTAWIIRDLLVSNKYSFIHHYQRASELPKWFFIDEYRRIHRFISRMNRSHHFLNWYFHRYSPSPTSPEETDFRAIGVGQFVLENLDASEYKSVYQSGQVVAIHANHFVIRLAKPYLATGGATVHNNYGELVGGGDTLITLVYERLKSGDIIQGLPKVEQLLEARPINSVSIDLENGFVDWNTDMTKFIGNMWGFLLSSEMSMKRAQIQLVEQIQKVYESQAVHVSDKHVEIIVRQITSKAVTSEDGMNSVFLPGELVEFSRARRMNRALEEAIPYEPILLGVTKASLNTRSFISEASFRETTRVLAKAALRGRTDWLKGLKENVIIGAIIPAGTGSREVIWQITSEKQREFYLRGGRNSFLYEGIGDICSYRTTSDSSTTTDSIHTTLEESPYGGDVGTSA</sequence>
<keyword evidence="10" id="KW-0150">Chloroplast</keyword>
<evidence type="ECO:0000256" key="3">
    <source>
        <dbReference type="ARBA" id="ARBA00022679"/>
    </source>
</evidence>
<evidence type="ECO:0000256" key="7">
    <source>
        <dbReference type="SAM" id="MobiDB-lite"/>
    </source>
</evidence>
<comment type="catalytic activity">
    <reaction evidence="6">
        <text>RNA(n) + a ribonucleoside 5'-triphosphate = RNA(n+1) + diphosphate</text>
        <dbReference type="Rhea" id="RHEA:21248"/>
        <dbReference type="Rhea" id="RHEA-COMP:14527"/>
        <dbReference type="Rhea" id="RHEA-COMP:17342"/>
        <dbReference type="ChEBI" id="CHEBI:33019"/>
        <dbReference type="ChEBI" id="CHEBI:61557"/>
        <dbReference type="ChEBI" id="CHEBI:140395"/>
        <dbReference type="EC" id="2.7.7.6"/>
    </reaction>
</comment>
<reference evidence="10" key="1">
    <citation type="submission" date="2018-03" db="EMBL/GenBank/DDBJ databases">
        <title>Exploring the plastid DNA sequence disparity of liverworts.</title>
        <authorList>
            <person name="Yu Y."/>
            <person name="Liu H."/>
            <person name="Yang J."/>
            <person name="Ma W."/>
            <person name="Pressel S."/>
            <person name="Wu Y."/>
            <person name="Schneider H."/>
        </authorList>
    </citation>
    <scope>NUCLEOTIDE SEQUENCE</scope>
</reference>
<dbReference type="InterPro" id="IPR038120">
    <property type="entry name" value="Rpb1_funnel_sf"/>
</dbReference>
<feature type="domain" description="RNA polymerase Rpb1" evidence="9">
    <location>
        <begin position="93"/>
        <end position="170"/>
    </location>
</feature>
<feature type="binding site" evidence="6">
    <location>
        <position position="297"/>
    </location>
    <ligand>
        <name>Zn(2+)</name>
        <dbReference type="ChEBI" id="CHEBI:29105"/>
    </ligand>
</feature>
<dbReference type="InterPro" id="IPR012756">
    <property type="entry name" value="DNA-dir_RpoC2_beta_pp"/>
</dbReference>
<evidence type="ECO:0000256" key="2">
    <source>
        <dbReference type="ARBA" id="ARBA00022640"/>
    </source>
</evidence>
<keyword evidence="4 6" id="KW-0548">Nucleotidyltransferase</keyword>
<evidence type="ECO:0000256" key="6">
    <source>
        <dbReference type="HAMAP-Rule" id="MF_01324"/>
    </source>
</evidence>
<dbReference type="HAMAP" id="MF_01324">
    <property type="entry name" value="RNApol_bact_RpoC2"/>
    <property type="match status" value="1"/>
</dbReference>
<geneLocation type="chloroplast" evidence="10"/>
<feature type="region of interest" description="Disordered" evidence="7">
    <location>
        <begin position="1370"/>
        <end position="1397"/>
    </location>
</feature>
<dbReference type="GO" id="GO:0000428">
    <property type="term" value="C:DNA-directed RNA polymerase complex"/>
    <property type="evidence" value="ECO:0007669"/>
    <property type="project" value="UniProtKB-KW"/>
</dbReference>
<dbReference type="PANTHER" id="PTHR34995">
    <property type="entry name" value="DNA-DIRECTED RNA POLYMERASE SUBUNIT BETA"/>
    <property type="match status" value="1"/>
</dbReference>
<dbReference type="EC" id="2.7.7.6" evidence="6"/>
<organism evidence="10">
    <name type="scientific">Haplomitrium blumei</name>
    <dbReference type="NCBI Taxonomy" id="258993"/>
    <lineage>
        <taxon>Eukaryota</taxon>
        <taxon>Viridiplantae</taxon>
        <taxon>Streptophyta</taxon>
        <taxon>Embryophyta</taxon>
        <taxon>Marchantiophyta</taxon>
        <taxon>Haplomitriopsida</taxon>
        <taxon>Haplomitriidae</taxon>
        <taxon>Calobryales</taxon>
        <taxon>Haplomitriaceae</taxon>
        <taxon>Haplomitrium</taxon>
    </lineage>
</organism>
<feature type="binding site" evidence="6">
    <location>
        <position position="287"/>
    </location>
    <ligand>
        <name>Zn(2+)</name>
        <dbReference type="ChEBI" id="CHEBI:29105"/>
    </ligand>
</feature>
<evidence type="ECO:0000256" key="1">
    <source>
        <dbReference type="ARBA" id="ARBA00022478"/>
    </source>
</evidence>
<evidence type="ECO:0000313" key="10">
    <source>
        <dbReference type="EMBL" id="QCW59317.1"/>
    </source>
</evidence>
<keyword evidence="3 6" id="KW-0808">Transferase</keyword>
<feature type="binding site" evidence="6">
    <location>
        <position position="294"/>
    </location>
    <ligand>
        <name>Zn(2+)</name>
        <dbReference type="ChEBI" id="CHEBI:29105"/>
    </ligand>
</feature>
<dbReference type="Gene3D" id="1.10.274.100">
    <property type="entry name" value="RNA polymerase Rpb1, domain 3"/>
    <property type="match status" value="1"/>
</dbReference>
<evidence type="ECO:0000256" key="4">
    <source>
        <dbReference type="ARBA" id="ARBA00022695"/>
    </source>
</evidence>
<comment type="subunit">
    <text evidence="6">In plastids the minimal PEP RNA polymerase catalytic core is composed of four subunits: alpha, beta, beta', and beta''. When a (nuclear-encoded) sigma factor is associated with the core the holoenzyme is formed, which can initiate transcription.</text>
</comment>
<keyword evidence="6" id="KW-0862">Zinc</keyword>
<accession>A0A4Y5P7P7</accession>
<feature type="binding site" evidence="6">
    <location>
        <position position="220"/>
    </location>
    <ligand>
        <name>Zn(2+)</name>
        <dbReference type="ChEBI" id="CHEBI:29105"/>
    </ligand>
</feature>
<dbReference type="GeneID" id="40874144"/>
<dbReference type="Gene3D" id="1.10.150.390">
    <property type="match status" value="1"/>
</dbReference>
<dbReference type="EMBL" id="MH064516">
    <property type="protein sequence ID" value="QCW59317.1"/>
    <property type="molecule type" value="Genomic_DNA"/>
</dbReference>
<keyword evidence="6" id="KW-0479">Metal-binding</keyword>
<dbReference type="GO" id="GO:0003677">
    <property type="term" value="F:DNA binding"/>
    <property type="evidence" value="ECO:0007669"/>
    <property type="project" value="UniProtKB-UniRule"/>
</dbReference>
<keyword evidence="5 6" id="KW-0804">Transcription</keyword>
<evidence type="ECO:0000259" key="9">
    <source>
        <dbReference type="Pfam" id="PF05000"/>
    </source>
</evidence>
<keyword evidence="1 6" id="KW-0240">DNA-directed RNA polymerase</keyword>
<comment type="subcellular location">
    <subcellularLocation>
        <location evidence="6">Plastid</location>
        <location evidence="6">Chloroplast</location>
    </subcellularLocation>
</comment>
<comment type="similarity">
    <text evidence="6">Belongs to the RNA polymerase beta' chain family. RpoC2 subfamily.</text>
</comment>
<dbReference type="GO" id="GO:0009507">
    <property type="term" value="C:chloroplast"/>
    <property type="evidence" value="ECO:0007669"/>
    <property type="project" value="UniProtKB-SubCell"/>
</dbReference>
<dbReference type="GO" id="GO:0008270">
    <property type="term" value="F:zinc ion binding"/>
    <property type="evidence" value="ECO:0007669"/>
    <property type="project" value="UniProtKB-UniRule"/>
</dbReference>
<proteinExistence type="inferred from homology"/>
<dbReference type="InterPro" id="IPR007081">
    <property type="entry name" value="RNA_pol_Rpb1_5"/>
</dbReference>
<evidence type="ECO:0000256" key="5">
    <source>
        <dbReference type="ARBA" id="ARBA00023163"/>
    </source>
</evidence>
<dbReference type="CDD" id="cd02655">
    <property type="entry name" value="RNAP_beta'_C"/>
    <property type="match status" value="1"/>
</dbReference>
<dbReference type="InterPro" id="IPR042102">
    <property type="entry name" value="RNA_pol_Rpb1_3_sf"/>
</dbReference>
<dbReference type="PANTHER" id="PTHR34995:SF1">
    <property type="entry name" value="DNA-DIRECTED RNA POLYMERASE SUBUNIT BETA"/>
    <property type="match status" value="1"/>
</dbReference>
<dbReference type="GO" id="GO:0006351">
    <property type="term" value="P:DNA-templated transcription"/>
    <property type="evidence" value="ECO:0007669"/>
    <property type="project" value="UniProtKB-UniRule"/>
</dbReference>
<dbReference type="Pfam" id="PF04998">
    <property type="entry name" value="RNA_pol_Rpb1_5"/>
    <property type="match status" value="1"/>
</dbReference>
<dbReference type="InterPro" id="IPR050254">
    <property type="entry name" value="RNA_pol_beta''_euk"/>
</dbReference>
<evidence type="ECO:0000259" key="8">
    <source>
        <dbReference type="Pfam" id="PF04998"/>
    </source>
</evidence>